<keyword evidence="3" id="KW-1185">Reference proteome</keyword>
<gene>
    <name evidence="2" type="ORF">JCM7686_1185</name>
</gene>
<sequence length="1049" mass="112623">MHVIFREAGGLEDSATPQDLGQTPADLVVLSFSDSDLADFAEGWRRGRADLPGLRLAPLARLTHPVSVDQYIEATLMGARFILVRLLGGQSYWPHGVMALQDLARRRGIALAFLRGDGRDDPALQGFSTVAPALWQRLNRLCAMGGHLAAGAALRLMAGLEAEDPAPLPEVGWLGAPPEGNWIAIPFYRSWMLAGDTAPIEALIAAFAERGVTARGIFLPSLKSRTAQDFLKAAFAAHPPQAIINTTAFSTQDADCALRSGPPVFQAVLSTAEARLWEESSRGLSPADMAMHVVLPEVDGRIPAQIISLKGAAAPDPDLQIAVPRHTPLPERIAALVDRVLGWTALQSGTPPLAIVLSTYPGKAWLDAHAVGLDACLSAEAILRDLGQSPAPLAPRLRQEVIDWPLAEYLDALAELPAPLRQALHDHWGAPETDPQITGQMLRFPALREGPHLIALQPERGRLDDRETGYHDLTAPPRHAYVAFYLWLSRRVGAIIHIGAHGTLEWLPGKSVAQSAACWPEALTGALPVIYPFIVNDPGEAAQARRRLGAVTLGHMPPPLKPAQLPEKFVGLEQMLDRYSTADGIDPARRDRLAGMIRDEAGALGLFSELGLAVSDEAQALGELDRFVCELKESRYTDGLHIWGEAPGEREGLARALAGLHVAPGPSGSPWRGAADVMPTGRNLYAVDPRALPAPEAVEKGRSMAAEFIRSYLQDHGDWPQSVMIDLWGSATMRTGGEDFAMALALAGLAPIRDPGTGRVTGIEVTPLAELGRPRIGVILKISGLFRDSFPVLIQLFTLGCRMLSGREEDPSDNPYLDGAPRVFGPKDGVYGTGIALDAAPAEVGAAWLANGGFTHDGQTPSAPAAQALAQAIERLSAHLHTQDLPETDLLMAEDYAAHIGGVAAALQSVENQAALYHLDNTRQDRVVLREIGTELARITHTRAGAPAWIAAMMRHGARGAGEITASLDHLAAFARLTGRVAPHLFDEIAKATLLEPEVMEFLRAENPAAHARLLEIFETLLQSGLWSTRHNEILARLAPIEAPIEALP</sequence>
<dbReference type="EC" id="6.6.1.2" evidence="2"/>
<dbReference type="STRING" id="1367847.JCM7686_1185"/>
<dbReference type="KEGG" id="pami:JCM7686_1185"/>
<reference evidence="2 3" key="1">
    <citation type="journal article" date="2014" name="BMC Genomics">
        <title>Architecture and functions of a multipartite genome of the methylotrophic bacterium Paracoccus aminophilus JCM 7686, containing primary and secondary chromids.</title>
        <authorList>
            <person name="Dziewit L."/>
            <person name="Czarnecki J."/>
            <person name="Wibberg D."/>
            <person name="Radlinska M."/>
            <person name="Mrozek P."/>
            <person name="Szymczak M."/>
            <person name="Schluter A."/>
            <person name="Puhler A."/>
            <person name="Bartosik D."/>
        </authorList>
    </citation>
    <scope>NUCLEOTIDE SEQUENCE [LARGE SCALE GENOMIC DNA]</scope>
    <source>
        <strain evidence="2">JCM 7686</strain>
    </source>
</reference>
<dbReference type="NCBIfam" id="NF008973">
    <property type="entry name" value="PRK12321.1"/>
    <property type="match status" value="1"/>
</dbReference>
<organism evidence="2 3">
    <name type="scientific">Paracoccus aminophilus JCM 7686</name>
    <dbReference type="NCBI Taxonomy" id="1367847"/>
    <lineage>
        <taxon>Bacteria</taxon>
        <taxon>Pseudomonadati</taxon>
        <taxon>Pseudomonadota</taxon>
        <taxon>Alphaproteobacteria</taxon>
        <taxon>Rhodobacterales</taxon>
        <taxon>Paracoccaceae</taxon>
        <taxon>Paracoccus</taxon>
    </lineage>
</organism>
<dbReference type="GO" id="GO:0051116">
    <property type="term" value="F:cobaltochelatase activity"/>
    <property type="evidence" value="ECO:0007669"/>
    <property type="project" value="UniProtKB-EC"/>
</dbReference>
<dbReference type="EMBL" id="CP006650">
    <property type="protein sequence ID" value="AGT08294.1"/>
    <property type="molecule type" value="Genomic_DNA"/>
</dbReference>
<dbReference type="HOGENOM" id="CLU_002017_1_0_5"/>
<name>S5XLZ7_PARAH</name>
<evidence type="ECO:0000313" key="2">
    <source>
        <dbReference type="EMBL" id="AGT08294.1"/>
    </source>
</evidence>
<accession>S5XLZ7</accession>
<dbReference type="Pfam" id="PF02514">
    <property type="entry name" value="CobN-Mg_chel"/>
    <property type="match status" value="1"/>
</dbReference>
<dbReference type="RefSeq" id="WP_020949932.1">
    <property type="nucleotide sequence ID" value="NC_022041.1"/>
</dbReference>
<keyword evidence="2" id="KW-0436">Ligase</keyword>
<dbReference type="PATRIC" id="fig|1367847.3.peg.1153"/>
<proteinExistence type="predicted"/>
<dbReference type="Proteomes" id="UP000015480">
    <property type="component" value="Chromosome"/>
</dbReference>
<dbReference type="OrthoDB" id="9757976at2"/>
<dbReference type="PANTHER" id="PTHR44119">
    <property type="entry name" value="MAGNESIUM-CHELATASE SUBUNIT CHLH, CHLOROPLASTIC"/>
    <property type="match status" value="1"/>
</dbReference>
<dbReference type="AlphaFoldDB" id="S5XLZ7"/>
<protein>
    <submittedName>
        <fullName evidence="2">Cobaltochelatase subunit CobN</fullName>
        <ecNumber evidence="2">6.6.1.2</ecNumber>
    </submittedName>
</protein>
<dbReference type="PANTHER" id="PTHR44119:SF4">
    <property type="entry name" value="AEROBIC COBALTOCHELATASE SUBUNIT COBN"/>
    <property type="match status" value="1"/>
</dbReference>
<dbReference type="InterPro" id="IPR003672">
    <property type="entry name" value="CobN/Mg_chltase"/>
</dbReference>
<dbReference type="CDD" id="cd10150">
    <property type="entry name" value="CobN_like"/>
    <property type="match status" value="1"/>
</dbReference>
<dbReference type="eggNOG" id="COG1429">
    <property type="taxonomic scope" value="Bacteria"/>
</dbReference>
<evidence type="ECO:0000313" key="3">
    <source>
        <dbReference type="Proteomes" id="UP000015480"/>
    </source>
</evidence>
<feature type="domain" description="CobN/magnesium chelatase" evidence="1">
    <location>
        <begin position="178"/>
        <end position="650"/>
    </location>
</feature>
<evidence type="ECO:0000259" key="1">
    <source>
        <dbReference type="Pfam" id="PF02514"/>
    </source>
</evidence>